<keyword evidence="1" id="KW-0472">Membrane</keyword>
<protein>
    <submittedName>
        <fullName evidence="2">Uncharacterized protein</fullName>
    </submittedName>
</protein>
<evidence type="ECO:0000313" key="2">
    <source>
        <dbReference type="EMBL" id="KKL99717.1"/>
    </source>
</evidence>
<proteinExistence type="predicted"/>
<gene>
    <name evidence="2" type="ORF">LCGC14_1811620</name>
</gene>
<accession>A0A0F9JL88</accession>
<comment type="caution">
    <text evidence="2">The sequence shown here is derived from an EMBL/GenBank/DDBJ whole genome shotgun (WGS) entry which is preliminary data.</text>
</comment>
<dbReference type="EMBL" id="LAZR01017608">
    <property type="protein sequence ID" value="KKL99717.1"/>
    <property type="molecule type" value="Genomic_DNA"/>
</dbReference>
<dbReference type="AlphaFoldDB" id="A0A0F9JL88"/>
<reference evidence="2" key="1">
    <citation type="journal article" date="2015" name="Nature">
        <title>Complex archaea that bridge the gap between prokaryotes and eukaryotes.</title>
        <authorList>
            <person name="Spang A."/>
            <person name="Saw J.H."/>
            <person name="Jorgensen S.L."/>
            <person name="Zaremba-Niedzwiedzka K."/>
            <person name="Martijn J."/>
            <person name="Lind A.E."/>
            <person name="van Eijk R."/>
            <person name="Schleper C."/>
            <person name="Guy L."/>
            <person name="Ettema T.J."/>
        </authorList>
    </citation>
    <scope>NUCLEOTIDE SEQUENCE</scope>
</reference>
<feature type="transmembrane region" description="Helical" evidence="1">
    <location>
        <begin position="51"/>
        <end position="71"/>
    </location>
</feature>
<evidence type="ECO:0000256" key="1">
    <source>
        <dbReference type="SAM" id="Phobius"/>
    </source>
</evidence>
<keyword evidence="1" id="KW-1133">Transmembrane helix</keyword>
<feature type="transmembrane region" description="Helical" evidence="1">
    <location>
        <begin position="21"/>
        <end position="45"/>
    </location>
</feature>
<organism evidence="2">
    <name type="scientific">marine sediment metagenome</name>
    <dbReference type="NCBI Taxonomy" id="412755"/>
    <lineage>
        <taxon>unclassified sequences</taxon>
        <taxon>metagenomes</taxon>
        <taxon>ecological metagenomes</taxon>
    </lineage>
</organism>
<sequence length="92" mass="10807">MSKWDKVVSVYKWFSNSCPDFVDSVLTTLFSLFMASTIGLIYWVAITLFGWHLLTIIGILLFAAAMVWLAFTHNHYSGGVQEWWRDRPWDNW</sequence>
<keyword evidence="1" id="KW-0812">Transmembrane</keyword>
<name>A0A0F9JL88_9ZZZZ</name>